<feature type="transmembrane region" description="Helical" evidence="1">
    <location>
        <begin position="92"/>
        <end position="110"/>
    </location>
</feature>
<proteinExistence type="predicted"/>
<dbReference type="AlphaFoldDB" id="A0A5C6F050"/>
<keyword evidence="3" id="KW-1185">Reference proteome</keyword>
<dbReference type="GO" id="GO:0015097">
    <property type="term" value="F:mercury ion transmembrane transporter activity"/>
    <property type="evidence" value="ECO:0007669"/>
    <property type="project" value="InterPro"/>
</dbReference>
<dbReference type="InterPro" id="IPR004891">
    <property type="entry name" value="Mercury-R_MerC"/>
</dbReference>
<gene>
    <name evidence="2" type="ORF">Poly51_34770</name>
</gene>
<name>A0A5C6F050_9BACT</name>
<protein>
    <submittedName>
        <fullName evidence="2">MerC mercury resistance protein</fullName>
    </submittedName>
</protein>
<dbReference type="OrthoDB" id="5966279at2"/>
<evidence type="ECO:0000256" key="1">
    <source>
        <dbReference type="SAM" id="Phobius"/>
    </source>
</evidence>
<reference evidence="2 3" key="1">
    <citation type="submission" date="2019-02" db="EMBL/GenBank/DDBJ databases">
        <title>Deep-cultivation of Planctomycetes and their phenomic and genomic characterization uncovers novel biology.</title>
        <authorList>
            <person name="Wiegand S."/>
            <person name="Jogler M."/>
            <person name="Boedeker C."/>
            <person name="Pinto D."/>
            <person name="Vollmers J."/>
            <person name="Rivas-Marin E."/>
            <person name="Kohn T."/>
            <person name="Peeters S.H."/>
            <person name="Heuer A."/>
            <person name="Rast P."/>
            <person name="Oberbeckmann S."/>
            <person name="Bunk B."/>
            <person name="Jeske O."/>
            <person name="Meyerdierks A."/>
            <person name="Storesund J.E."/>
            <person name="Kallscheuer N."/>
            <person name="Luecker S."/>
            <person name="Lage O.M."/>
            <person name="Pohl T."/>
            <person name="Merkel B.J."/>
            <person name="Hornburger P."/>
            <person name="Mueller R.-W."/>
            <person name="Bruemmer F."/>
            <person name="Labrenz M."/>
            <person name="Spormann A.M."/>
            <person name="Op Den Camp H."/>
            <person name="Overmann J."/>
            <person name="Amann R."/>
            <person name="Jetten M.S.M."/>
            <person name="Mascher T."/>
            <person name="Medema M.H."/>
            <person name="Devos D.P."/>
            <person name="Kaster A.-K."/>
            <person name="Ovreas L."/>
            <person name="Rohde M."/>
            <person name="Galperin M.Y."/>
            <person name="Jogler C."/>
        </authorList>
    </citation>
    <scope>NUCLEOTIDE SEQUENCE [LARGE SCALE GENOMIC DNA]</scope>
    <source>
        <strain evidence="2 3">Poly51</strain>
    </source>
</reference>
<feature type="transmembrane region" description="Helical" evidence="1">
    <location>
        <begin position="62"/>
        <end position="80"/>
    </location>
</feature>
<dbReference type="Pfam" id="PF03203">
    <property type="entry name" value="MerC"/>
    <property type="match status" value="1"/>
</dbReference>
<dbReference type="Proteomes" id="UP000318288">
    <property type="component" value="Unassembled WGS sequence"/>
</dbReference>
<evidence type="ECO:0000313" key="2">
    <source>
        <dbReference type="EMBL" id="TWU54758.1"/>
    </source>
</evidence>
<dbReference type="GO" id="GO:0016020">
    <property type="term" value="C:membrane"/>
    <property type="evidence" value="ECO:0007669"/>
    <property type="project" value="InterPro"/>
</dbReference>
<keyword evidence="1" id="KW-0472">Membrane</keyword>
<accession>A0A5C6F050</accession>
<organism evidence="2 3">
    <name type="scientific">Rubripirellula tenax</name>
    <dbReference type="NCBI Taxonomy" id="2528015"/>
    <lineage>
        <taxon>Bacteria</taxon>
        <taxon>Pseudomonadati</taxon>
        <taxon>Planctomycetota</taxon>
        <taxon>Planctomycetia</taxon>
        <taxon>Pirellulales</taxon>
        <taxon>Pirellulaceae</taxon>
        <taxon>Rubripirellula</taxon>
    </lineage>
</organism>
<evidence type="ECO:0000313" key="3">
    <source>
        <dbReference type="Proteomes" id="UP000318288"/>
    </source>
</evidence>
<dbReference type="RefSeq" id="WP_146458917.1">
    <property type="nucleotide sequence ID" value="NZ_SJPW01000004.1"/>
</dbReference>
<feature type="transmembrane region" description="Helical" evidence="1">
    <location>
        <begin position="27"/>
        <end position="50"/>
    </location>
</feature>
<sequence length="209" mass="21850">MSQVIEPRSASTPSMPPAASPSRWQDWFGIVASIGCAIHCAAMPFVISFLPALGLSFLADAAFHRWMALACFVIALAAFVPGFRQHRRWMPAGIAVVGISLITFAAFGFAGDCCAACELPDSSSVSAAVCTDACCELCATDAVTEQQSPDVSTAGIAMASFMSPELLVRLAPWITPLGGLLLVSAHLLNRRYGCLCGCCEAKPSAEATA</sequence>
<comment type="caution">
    <text evidence="2">The sequence shown here is derived from an EMBL/GenBank/DDBJ whole genome shotgun (WGS) entry which is preliminary data.</text>
</comment>
<keyword evidence="1" id="KW-1133">Transmembrane helix</keyword>
<keyword evidence="1" id="KW-0812">Transmembrane</keyword>
<dbReference type="EMBL" id="SJPW01000004">
    <property type="protein sequence ID" value="TWU54758.1"/>
    <property type="molecule type" value="Genomic_DNA"/>
</dbReference>